<reference evidence="7 8" key="1">
    <citation type="submission" date="2021-03" db="EMBL/GenBank/DDBJ databases">
        <title>Enterococcal diversity collection.</title>
        <authorList>
            <person name="Gilmore M.S."/>
            <person name="Schwartzman J."/>
            <person name="Van Tyne D."/>
            <person name="Martin M."/>
            <person name="Earl A.M."/>
            <person name="Manson A.L."/>
            <person name="Straub T."/>
            <person name="Salamzade R."/>
            <person name="Saavedra J."/>
            <person name="Lebreton F."/>
            <person name="Prichula J."/>
            <person name="Schaufler K."/>
            <person name="Gaca A."/>
            <person name="Sgardioli B."/>
            <person name="Wagenaar J."/>
            <person name="Strong T."/>
        </authorList>
    </citation>
    <scope>NUCLEOTIDE SEQUENCE [LARGE SCALE GENOMIC DNA]</scope>
    <source>
        <strain evidence="7 8">MSG2901</strain>
    </source>
</reference>
<dbReference type="SMART" id="SM00567">
    <property type="entry name" value="EZ_HEAT"/>
    <property type="match status" value="2"/>
</dbReference>
<dbReference type="InterPro" id="IPR017900">
    <property type="entry name" value="4Fe4S_Fe_S_CS"/>
</dbReference>
<evidence type="ECO:0000313" key="7">
    <source>
        <dbReference type="EMBL" id="MBO0481848.1"/>
    </source>
</evidence>
<dbReference type="Proteomes" id="UP000664832">
    <property type="component" value="Unassembled WGS sequence"/>
</dbReference>
<evidence type="ECO:0000256" key="3">
    <source>
        <dbReference type="ARBA" id="ARBA00023002"/>
    </source>
</evidence>
<sequence>MTLKEEIIRESKRLGIDKIGFTTAEPFAHLRKSLEEQKAAGHTSGFEHPVIEERLYPEKTFDQPQSIISIALAYPTKIHEEIPKDEKRGQFARASWGIDYHDILRDRLNRLIEFITTRGKQWQTEEEWRFAPQVDTGELIDVAVAQRAGLGFIGRNGLLITEEFGSFVYLGEIVTNIVFEPDEPGVFGCGDCTRCIDGCPTKALLGDGRMNAQRCLSYQTQTKGMMPEEYRKKMRNVIYGCDICQLVCPYNRGKDFHFHEEMEPKVDEVYPKLKPMLSISNKDFNQQFGHLAGSWRGKKPLQRNALIALANLGDRESLPEIAHCLKDVRPVIRGTAAWAIGRLGAKDPKEWVTVLQDALAKETDEEAKLEFEKAIAVLQTKRRKKQK</sequence>
<keyword evidence="1" id="KW-0004">4Fe-4S</keyword>
<gene>
    <name evidence="7" type="primary">queG</name>
    <name evidence="7" type="ORF">JZO71_05855</name>
</gene>
<evidence type="ECO:0000313" key="8">
    <source>
        <dbReference type="Proteomes" id="UP000664832"/>
    </source>
</evidence>
<dbReference type="NCBIfam" id="TIGR00276">
    <property type="entry name" value="tRNA epoxyqueuosine(34) reductase QueG"/>
    <property type="match status" value="1"/>
</dbReference>
<name>A0ABS3HZG5_9ENTE</name>
<keyword evidence="5" id="KW-0411">Iron-sulfur</keyword>
<evidence type="ECO:0000256" key="5">
    <source>
        <dbReference type="ARBA" id="ARBA00023014"/>
    </source>
</evidence>
<dbReference type="PROSITE" id="PS00198">
    <property type="entry name" value="4FE4S_FER_1"/>
    <property type="match status" value="1"/>
</dbReference>
<keyword evidence="2" id="KW-0479">Metal-binding</keyword>
<dbReference type="Pfam" id="PF13646">
    <property type="entry name" value="HEAT_2"/>
    <property type="match status" value="1"/>
</dbReference>
<dbReference type="SUPFAM" id="SSF54862">
    <property type="entry name" value="4Fe-4S ferredoxins"/>
    <property type="match status" value="1"/>
</dbReference>
<accession>A0ABS3HZG5</accession>
<dbReference type="InterPro" id="IPR004453">
    <property type="entry name" value="QueG"/>
</dbReference>
<dbReference type="InterPro" id="IPR011989">
    <property type="entry name" value="ARM-like"/>
</dbReference>
<dbReference type="InterPro" id="IPR013542">
    <property type="entry name" value="QueG_DUF1730"/>
</dbReference>
<dbReference type="EC" id="1.17.99.6" evidence="7"/>
<evidence type="ECO:0000256" key="1">
    <source>
        <dbReference type="ARBA" id="ARBA00022485"/>
    </source>
</evidence>
<dbReference type="PANTHER" id="PTHR30002:SF4">
    <property type="entry name" value="EPOXYQUEUOSINE REDUCTASE"/>
    <property type="match status" value="1"/>
</dbReference>
<dbReference type="SUPFAM" id="SSF48371">
    <property type="entry name" value="ARM repeat"/>
    <property type="match status" value="1"/>
</dbReference>
<evidence type="ECO:0000256" key="4">
    <source>
        <dbReference type="ARBA" id="ARBA00023004"/>
    </source>
</evidence>
<dbReference type="InterPro" id="IPR004155">
    <property type="entry name" value="PBS_lyase_HEAT"/>
</dbReference>
<dbReference type="EMBL" id="JAFLWI010000007">
    <property type="protein sequence ID" value="MBO0481848.1"/>
    <property type="molecule type" value="Genomic_DNA"/>
</dbReference>
<keyword evidence="4" id="KW-0408">Iron</keyword>
<dbReference type="Pfam" id="PF13484">
    <property type="entry name" value="Fer4_16"/>
    <property type="match status" value="1"/>
</dbReference>
<dbReference type="PANTHER" id="PTHR30002">
    <property type="entry name" value="EPOXYQUEUOSINE REDUCTASE"/>
    <property type="match status" value="1"/>
</dbReference>
<keyword evidence="3 7" id="KW-0560">Oxidoreductase</keyword>
<evidence type="ECO:0000259" key="6">
    <source>
        <dbReference type="Pfam" id="PF08331"/>
    </source>
</evidence>
<dbReference type="InterPro" id="IPR016024">
    <property type="entry name" value="ARM-type_fold"/>
</dbReference>
<dbReference type="GO" id="GO:0052693">
    <property type="term" value="F:epoxyqueuosine reductase activity"/>
    <property type="evidence" value="ECO:0007669"/>
    <property type="project" value="UniProtKB-EC"/>
</dbReference>
<feature type="domain" description="DUF1730" evidence="6">
    <location>
        <begin position="54"/>
        <end position="122"/>
    </location>
</feature>
<dbReference type="RefSeq" id="WP_206898619.1">
    <property type="nucleotide sequence ID" value="NZ_JAFLWI010000007.1"/>
</dbReference>
<dbReference type="Gene3D" id="1.25.10.10">
    <property type="entry name" value="Leucine-rich Repeat Variant"/>
    <property type="match status" value="1"/>
</dbReference>
<protein>
    <submittedName>
        <fullName evidence="7">tRNA epoxyqueuosine(34) reductase QueG</fullName>
        <ecNumber evidence="7">1.17.99.6</ecNumber>
    </submittedName>
</protein>
<proteinExistence type="predicted"/>
<dbReference type="Pfam" id="PF08331">
    <property type="entry name" value="QueG_DUF1730"/>
    <property type="match status" value="1"/>
</dbReference>
<evidence type="ECO:0000256" key="2">
    <source>
        <dbReference type="ARBA" id="ARBA00022723"/>
    </source>
</evidence>
<keyword evidence="8" id="KW-1185">Reference proteome</keyword>
<comment type="caution">
    <text evidence="7">The sequence shown here is derived from an EMBL/GenBank/DDBJ whole genome shotgun (WGS) entry which is preliminary data.</text>
</comment>
<organism evidence="7 8">
    <name type="scientific">Candidatus Enterococcus courvalinii</name>
    <dbReference type="NCBI Taxonomy" id="2815329"/>
    <lineage>
        <taxon>Bacteria</taxon>
        <taxon>Bacillati</taxon>
        <taxon>Bacillota</taxon>
        <taxon>Bacilli</taxon>
        <taxon>Lactobacillales</taxon>
        <taxon>Enterococcaceae</taxon>
        <taxon>Enterococcus</taxon>
    </lineage>
</organism>